<evidence type="ECO:0000313" key="5">
    <source>
        <dbReference type="Proteomes" id="UP000294614"/>
    </source>
</evidence>
<name>A0A4R1KAN6_9BACT</name>
<dbReference type="GO" id="GO:0005829">
    <property type="term" value="C:cytosol"/>
    <property type="evidence" value="ECO:0007669"/>
    <property type="project" value="TreeGrafter"/>
</dbReference>
<dbReference type="SMART" id="SM01007">
    <property type="entry name" value="Aldolase_II"/>
    <property type="match status" value="1"/>
</dbReference>
<evidence type="ECO:0000256" key="1">
    <source>
        <dbReference type="ARBA" id="ARBA00022723"/>
    </source>
</evidence>
<dbReference type="Proteomes" id="UP000294614">
    <property type="component" value="Unassembled WGS sequence"/>
</dbReference>
<dbReference type="InterPro" id="IPR036409">
    <property type="entry name" value="Aldolase_II/adducin_N_sf"/>
</dbReference>
<dbReference type="InterPro" id="IPR050197">
    <property type="entry name" value="Aldolase_class_II_sugar_metab"/>
</dbReference>
<dbReference type="OrthoDB" id="5392660at2"/>
<dbReference type="Pfam" id="PF00596">
    <property type="entry name" value="Aldolase_II"/>
    <property type="match status" value="1"/>
</dbReference>
<dbReference type="AlphaFoldDB" id="A0A4R1KAN6"/>
<reference evidence="4 5" key="1">
    <citation type="submission" date="2019-03" db="EMBL/GenBank/DDBJ databases">
        <title>Genomic Encyclopedia of Type Strains, Phase IV (KMG-IV): sequencing the most valuable type-strain genomes for metagenomic binning, comparative biology and taxonomic classification.</title>
        <authorList>
            <person name="Goeker M."/>
        </authorList>
    </citation>
    <scope>NUCLEOTIDE SEQUENCE [LARGE SCALE GENOMIC DNA]</scope>
    <source>
        <strain evidence="4 5">DSM 24984</strain>
    </source>
</reference>
<dbReference type="PANTHER" id="PTHR22789:SF0">
    <property type="entry name" value="3-OXO-TETRONATE 4-PHOSPHATE DECARBOXYLASE-RELATED"/>
    <property type="match status" value="1"/>
</dbReference>
<keyword evidence="2" id="KW-0456">Lyase</keyword>
<dbReference type="GO" id="GO:0046872">
    <property type="term" value="F:metal ion binding"/>
    <property type="evidence" value="ECO:0007669"/>
    <property type="project" value="UniProtKB-KW"/>
</dbReference>
<dbReference type="PANTHER" id="PTHR22789">
    <property type="entry name" value="FUCULOSE PHOSPHATE ALDOLASE"/>
    <property type="match status" value="1"/>
</dbReference>
<evidence type="ECO:0000259" key="3">
    <source>
        <dbReference type="SMART" id="SM01007"/>
    </source>
</evidence>
<dbReference type="RefSeq" id="WP_132870889.1">
    <property type="nucleotide sequence ID" value="NZ_SMGG01000003.1"/>
</dbReference>
<accession>A0A4R1KAN6</accession>
<gene>
    <name evidence="4" type="ORF">C8D98_0025</name>
</gene>
<keyword evidence="5" id="KW-1185">Reference proteome</keyword>
<feature type="domain" description="Class II aldolase/adducin N-terminal" evidence="3">
    <location>
        <begin position="194"/>
        <end position="373"/>
    </location>
</feature>
<dbReference type="InterPro" id="IPR001303">
    <property type="entry name" value="Aldolase_II/adducin_N"/>
</dbReference>
<protein>
    <submittedName>
        <fullName evidence="4">Ribulose-5-phosphate 4-epimerase/fuculose-1-phosphate aldolase</fullName>
    </submittedName>
</protein>
<sequence length="383" mass="42242">MMNLFHKYLGKLKNQKLSDKACYIVTEDTVSVYGCEADAELLRAAELLKTPCLLFVKPSEPFMTALNEAAKGGEFAPNDSETRTFLHTVPVIDGLNADEISNALRRRKAVFVRERGIVTSAAFGAEQAFIFASSVIFSGFVKYFADAGEAALLKKPYDRALTASLIKQYIEKFPARSLPELNKDIFRTDGTIMNAMVQAAKVTVDMGLVDSFFGNISAFSENNIYISRTGSSLDELEGEIDVCPMDESSCTGLTASSELASHRRIYELTGNRVILHAHPRFSVIMSMLCADECENRGRCHYACTKKRFIGDMPVVAGEVGNGPRAMVNTLPPEMKDNERVTVYGHGVFTVSADDFNKALRLLTEAEAKALELYQHLACQPHVD</sequence>
<dbReference type="GO" id="GO:0019323">
    <property type="term" value="P:pentose catabolic process"/>
    <property type="evidence" value="ECO:0007669"/>
    <property type="project" value="TreeGrafter"/>
</dbReference>
<evidence type="ECO:0000256" key="2">
    <source>
        <dbReference type="ARBA" id="ARBA00023239"/>
    </source>
</evidence>
<evidence type="ECO:0000313" key="4">
    <source>
        <dbReference type="EMBL" id="TCK61526.1"/>
    </source>
</evidence>
<proteinExistence type="predicted"/>
<organism evidence="4 5">
    <name type="scientific">Seleniivibrio woodruffii</name>
    <dbReference type="NCBI Taxonomy" id="1078050"/>
    <lineage>
        <taxon>Bacteria</taxon>
        <taxon>Pseudomonadati</taxon>
        <taxon>Deferribacterota</taxon>
        <taxon>Deferribacteres</taxon>
        <taxon>Deferribacterales</taxon>
        <taxon>Geovibrionaceae</taxon>
        <taxon>Seleniivibrio</taxon>
    </lineage>
</organism>
<dbReference type="Gene3D" id="3.40.225.10">
    <property type="entry name" value="Class II aldolase/adducin N-terminal domain"/>
    <property type="match status" value="1"/>
</dbReference>
<dbReference type="GO" id="GO:0016832">
    <property type="term" value="F:aldehyde-lyase activity"/>
    <property type="evidence" value="ECO:0007669"/>
    <property type="project" value="TreeGrafter"/>
</dbReference>
<dbReference type="SUPFAM" id="SSF53639">
    <property type="entry name" value="AraD/HMP-PK domain-like"/>
    <property type="match status" value="1"/>
</dbReference>
<dbReference type="EMBL" id="SMGG01000003">
    <property type="protein sequence ID" value="TCK61526.1"/>
    <property type="molecule type" value="Genomic_DNA"/>
</dbReference>
<comment type="caution">
    <text evidence="4">The sequence shown here is derived from an EMBL/GenBank/DDBJ whole genome shotgun (WGS) entry which is preliminary data.</text>
</comment>
<keyword evidence="1" id="KW-0479">Metal-binding</keyword>